<dbReference type="GO" id="GO:0051536">
    <property type="term" value="F:iron-sulfur cluster binding"/>
    <property type="evidence" value="ECO:0007669"/>
    <property type="project" value="UniProtKB-KW"/>
</dbReference>
<dbReference type="OrthoDB" id="9782387at2"/>
<keyword evidence="2" id="KW-0949">S-adenosyl-L-methionine</keyword>
<dbReference type="GO" id="GO:0003824">
    <property type="term" value="F:catalytic activity"/>
    <property type="evidence" value="ECO:0007669"/>
    <property type="project" value="InterPro"/>
</dbReference>
<sequence length="232" mass="25964">MLQKRVVVNKPIHSISPFTLLDYPDKTACILWFAGCNMRCVYCYNPGIVLGKGTQSYADALAFLSRRKALLDGVVLSGGECTLHKGLPDFCRQLKAEGWLVKVDTNGSNPGMMADLLTHGLIDYVALDYKAPAGKYFAVTQSSLYTKFEETLELLMRGDVKFEIRTTVHADLLHEEDLQAMVDDLGLRGFEGSLFIQHFINDTITLGKLEGTRKRIDPGRVKHHCIELIVRN</sequence>
<evidence type="ECO:0000256" key="5">
    <source>
        <dbReference type="ARBA" id="ARBA00023014"/>
    </source>
</evidence>
<dbReference type="EMBL" id="QTJV01000001">
    <property type="protein sequence ID" value="RFM37124.1"/>
    <property type="molecule type" value="Genomic_DNA"/>
</dbReference>
<evidence type="ECO:0000256" key="2">
    <source>
        <dbReference type="ARBA" id="ARBA00022691"/>
    </source>
</evidence>
<dbReference type="SFLD" id="SFLDS00029">
    <property type="entry name" value="Radical_SAM"/>
    <property type="match status" value="1"/>
</dbReference>
<dbReference type="NCBIfam" id="TIGR02495">
    <property type="entry name" value="NrdG2"/>
    <property type="match status" value="1"/>
</dbReference>
<dbReference type="Proteomes" id="UP000261174">
    <property type="component" value="Unassembled WGS sequence"/>
</dbReference>
<keyword evidence="4" id="KW-0408">Iron</keyword>
<evidence type="ECO:0000313" key="7">
    <source>
        <dbReference type="EMBL" id="RFM37124.1"/>
    </source>
</evidence>
<dbReference type="InterPro" id="IPR013785">
    <property type="entry name" value="Aldolase_TIM"/>
</dbReference>
<dbReference type="PANTHER" id="PTHR11228:SF27">
    <property type="entry name" value="GLYCYL-RADICAL ENZYME ACTIVATING ENZYME MJ1227-RELATED"/>
    <property type="match status" value="1"/>
</dbReference>
<dbReference type="Gene3D" id="3.20.20.70">
    <property type="entry name" value="Aldolase class I"/>
    <property type="match status" value="1"/>
</dbReference>
<organism evidence="7 8">
    <name type="scientific">Chitinophaga silvisoli</name>
    <dbReference type="NCBI Taxonomy" id="2291814"/>
    <lineage>
        <taxon>Bacteria</taxon>
        <taxon>Pseudomonadati</taxon>
        <taxon>Bacteroidota</taxon>
        <taxon>Chitinophagia</taxon>
        <taxon>Chitinophagales</taxon>
        <taxon>Chitinophagaceae</taxon>
        <taxon>Chitinophaga</taxon>
    </lineage>
</organism>
<dbReference type="SUPFAM" id="SSF102114">
    <property type="entry name" value="Radical SAM enzymes"/>
    <property type="match status" value="1"/>
</dbReference>
<evidence type="ECO:0000256" key="4">
    <source>
        <dbReference type="ARBA" id="ARBA00023004"/>
    </source>
</evidence>
<dbReference type="GO" id="GO:0046872">
    <property type="term" value="F:metal ion binding"/>
    <property type="evidence" value="ECO:0007669"/>
    <property type="project" value="UniProtKB-KW"/>
</dbReference>
<dbReference type="SFLD" id="SFLDG01094">
    <property type="entry name" value="Uncharacterised_Radical_SAM_Su"/>
    <property type="match status" value="1"/>
</dbReference>
<proteinExistence type="predicted"/>
<reference evidence="7 8" key="1">
    <citation type="submission" date="2018-08" db="EMBL/GenBank/DDBJ databases">
        <title>Chitinophaga sp. K20C18050901, a novel bacterium isolated from forest soil.</title>
        <authorList>
            <person name="Wang C."/>
        </authorList>
    </citation>
    <scope>NUCLEOTIDE SEQUENCE [LARGE SCALE GENOMIC DNA]</scope>
    <source>
        <strain evidence="7 8">K20C18050901</strain>
    </source>
</reference>
<evidence type="ECO:0000256" key="1">
    <source>
        <dbReference type="ARBA" id="ARBA00001966"/>
    </source>
</evidence>
<dbReference type="CDD" id="cd01335">
    <property type="entry name" value="Radical_SAM"/>
    <property type="match status" value="1"/>
</dbReference>
<keyword evidence="8" id="KW-1185">Reference proteome</keyword>
<comment type="caution">
    <text evidence="7">The sequence shown here is derived from an EMBL/GenBank/DDBJ whole genome shotgun (WGS) entry which is preliminary data.</text>
</comment>
<keyword evidence="5" id="KW-0411">Iron-sulfur</keyword>
<accession>A0A3E1PAD1</accession>
<dbReference type="InterPro" id="IPR007197">
    <property type="entry name" value="rSAM"/>
</dbReference>
<gene>
    <name evidence="7" type="ORF">DXN04_05735</name>
</gene>
<keyword evidence="3" id="KW-0479">Metal-binding</keyword>
<protein>
    <submittedName>
        <fullName evidence="7">Anaerobic ribonucleoside-triphosphate reductase activating protein</fullName>
    </submittedName>
</protein>
<feature type="domain" description="Radical SAM core" evidence="6">
    <location>
        <begin position="22"/>
        <end position="227"/>
    </location>
</feature>
<evidence type="ECO:0000256" key="3">
    <source>
        <dbReference type="ARBA" id="ARBA00022723"/>
    </source>
</evidence>
<dbReference type="InterPro" id="IPR058240">
    <property type="entry name" value="rSAM_sf"/>
</dbReference>
<comment type="cofactor">
    <cofactor evidence="1">
        <name>[4Fe-4S] cluster</name>
        <dbReference type="ChEBI" id="CHEBI:49883"/>
    </cofactor>
</comment>
<dbReference type="AlphaFoldDB" id="A0A3E1PAD1"/>
<name>A0A3E1PAD1_9BACT</name>
<dbReference type="PANTHER" id="PTHR11228">
    <property type="entry name" value="RADICAL SAM DOMAIN PROTEIN"/>
    <property type="match status" value="1"/>
</dbReference>
<dbReference type="InterPro" id="IPR050377">
    <property type="entry name" value="Radical_SAM_PqqE_MftC-like"/>
</dbReference>
<evidence type="ECO:0000313" key="8">
    <source>
        <dbReference type="Proteomes" id="UP000261174"/>
    </source>
</evidence>
<dbReference type="Pfam" id="PF04055">
    <property type="entry name" value="Radical_SAM"/>
    <property type="match status" value="1"/>
</dbReference>
<dbReference type="PROSITE" id="PS51918">
    <property type="entry name" value="RADICAL_SAM"/>
    <property type="match status" value="1"/>
</dbReference>
<dbReference type="InterPro" id="IPR012840">
    <property type="entry name" value="NrdG2"/>
</dbReference>
<evidence type="ECO:0000259" key="6">
    <source>
        <dbReference type="PROSITE" id="PS51918"/>
    </source>
</evidence>